<dbReference type="Proteomes" id="UP001230300">
    <property type="component" value="Unassembled WGS sequence"/>
</dbReference>
<dbReference type="EMBL" id="JAVTXN010000001">
    <property type="protein sequence ID" value="MDT9608559.1"/>
    <property type="molecule type" value="Genomic_DNA"/>
</dbReference>
<feature type="domain" description="HTH lysR-type" evidence="5">
    <location>
        <begin position="1"/>
        <end position="58"/>
    </location>
</feature>
<dbReference type="AlphaFoldDB" id="A0AAW8WGK6"/>
<dbReference type="PANTHER" id="PTHR30126">
    <property type="entry name" value="HTH-TYPE TRANSCRIPTIONAL REGULATOR"/>
    <property type="match status" value="1"/>
</dbReference>
<dbReference type="InterPro" id="IPR036388">
    <property type="entry name" value="WH-like_DNA-bd_sf"/>
</dbReference>
<protein>
    <submittedName>
        <fullName evidence="7">LysR family transcriptional regulator</fullName>
    </submittedName>
</protein>
<keyword evidence="2" id="KW-0805">Transcription regulation</keyword>
<dbReference type="InterPro" id="IPR000847">
    <property type="entry name" value="LysR_HTH_N"/>
</dbReference>
<accession>A0AAW8WGK6</accession>
<dbReference type="Pfam" id="PF03466">
    <property type="entry name" value="LysR_substrate"/>
    <property type="match status" value="1"/>
</dbReference>
<evidence type="ECO:0000313" key="6">
    <source>
        <dbReference type="EMBL" id="MDK6503216.1"/>
    </source>
</evidence>
<dbReference type="InterPro" id="IPR036390">
    <property type="entry name" value="WH_DNA-bd_sf"/>
</dbReference>
<comment type="similarity">
    <text evidence="1">Belongs to the LysR transcriptional regulatory family.</text>
</comment>
<organism evidence="7 8">
    <name type="scientific">Lactobacillus crispatus</name>
    <dbReference type="NCBI Taxonomy" id="47770"/>
    <lineage>
        <taxon>Bacteria</taxon>
        <taxon>Bacillati</taxon>
        <taxon>Bacillota</taxon>
        <taxon>Bacilli</taxon>
        <taxon>Lactobacillales</taxon>
        <taxon>Lactobacillaceae</taxon>
        <taxon>Lactobacillus</taxon>
    </lineage>
</organism>
<dbReference type="PROSITE" id="PS50931">
    <property type="entry name" value="HTH_LYSR"/>
    <property type="match status" value="1"/>
</dbReference>
<dbReference type="SUPFAM" id="SSF53850">
    <property type="entry name" value="Periplasmic binding protein-like II"/>
    <property type="match status" value="1"/>
</dbReference>
<dbReference type="SUPFAM" id="SSF46785">
    <property type="entry name" value="Winged helix' DNA-binding domain"/>
    <property type="match status" value="1"/>
</dbReference>
<reference evidence="6" key="1">
    <citation type="submission" date="2023-05" db="EMBL/GenBank/DDBJ databases">
        <title>Cataloging the Phylogenetic Diversity of Human Bladder Bacteria.</title>
        <authorList>
            <person name="Du J."/>
        </authorList>
    </citation>
    <scope>NUCLEOTIDE SEQUENCE</scope>
    <source>
        <strain evidence="6">UMB9226</strain>
    </source>
</reference>
<keyword evidence="4" id="KW-0804">Transcription</keyword>
<evidence type="ECO:0000256" key="2">
    <source>
        <dbReference type="ARBA" id="ARBA00023015"/>
    </source>
</evidence>
<comment type="caution">
    <text evidence="7">The sequence shown here is derived from an EMBL/GenBank/DDBJ whole genome shotgun (WGS) entry which is preliminary data.</text>
</comment>
<dbReference type="PANTHER" id="PTHR30126:SF40">
    <property type="entry name" value="HTH-TYPE TRANSCRIPTIONAL REGULATOR GLTR"/>
    <property type="match status" value="1"/>
</dbReference>
<evidence type="ECO:0000256" key="1">
    <source>
        <dbReference type="ARBA" id="ARBA00009437"/>
    </source>
</evidence>
<dbReference type="RefSeq" id="WP_257965248.1">
    <property type="nucleotide sequence ID" value="NZ_JASOGN010000036.1"/>
</dbReference>
<dbReference type="Gene3D" id="1.10.10.10">
    <property type="entry name" value="Winged helix-like DNA-binding domain superfamily/Winged helix DNA-binding domain"/>
    <property type="match status" value="1"/>
</dbReference>
<sequence>MNSMQVKCVIALGKTKSYTKTAEDLYVSQSTVSKNISRLEEELGFKIVKVKGHQVEFTDQGQFFYEHLDKIHQNFEETLSNIYSFDNQRPIIVRHSMVPFERFYIPRFLQLTKKSSKRQIKIEGFRPYNSYEDNIDLFYENKADFILIQQDFFHGDKRLGFTPLMNGQYSVIVNKQSPLAEKQYIDVNDLIDQHIYIWNSNPGVGSVLEIEKILKKKLKKEQISEVTGLISAEMYATANYGVGIVPSFAYDNQNNSNVAYNYLNLHIPLVYGAFYLKSTEKQPYFKNIIQNLKRALTQEKAQWH</sequence>
<dbReference type="InterPro" id="IPR005119">
    <property type="entry name" value="LysR_subst-bd"/>
</dbReference>
<dbReference type="GO" id="GO:0000976">
    <property type="term" value="F:transcription cis-regulatory region binding"/>
    <property type="evidence" value="ECO:0007669"/>
    <property type="project" value="TreeGrafter"/>
</dbReference>
<gene>
    <name evidence="6" type="ORF">QP235_08560</name>
    <name evidence="7" type="ORF">RON39_00145</name>
</gene>
<evidence type="ECO:0000259" key="5">
    <source>
        <dbReference type="PROSITE" id="PS50931"/>
    </source>
</evidence>
<evidence type="ECO:0000256" key="4">
    <source>
        <dbReference type="ARBA" id="ARBA00023163"/>
    </source>
</evidence>
<dbReference type="Pfam" id="PF00126">
    <property type="entry name" value="HTH_1"/>
    <property type="match status" value="1"/>
</dbReference>
<dbReference type="EMBL" id="JASOGN010000036">
    <property type="protein sequence ID" value="MDK6503216.1"/>
    <property type="molecule type" value="Genomic_DNA"/>
</dbReference>
<name>A0AAW8WGK6_9LACO</name>
<dbReference type="Proteomes" id="UP001253287">
    <property type="component" value="Unassembled WGS sequence"/>
</dbReference>
<proteinExistence type="inferred from homology"/>
<evidence type="ECO:0000313" key="8">
    <source>
        <dbReference type="Proteomes" id="UP001253287"/>
    </source>
</evidence>
<dbReference type="GO" id="GO:0003700">
    <property type="term" value="F:DNA-binding transcription factor activity"/>
    <property type="evidence" value="ECO:0007669"/>
    <property type="project" value="InterPro"/>
</dbReference>
<dbReference type="Gene3D" id="3.40.190.10">
    <property type="entry name" value="Periplasmic binding protein-like II"/>
    <property type="match status" value="2"/>
</dbReference>
<reference evidence="7" key="2">
    <citation type="submission" date="2023-08" db="EMBL/GenBank/DDBJ databases">
        <title>Lactobacillus from the Female Urinary Tract.</title>
        <authorList>
            <person name="Stegman N."/>
            <person name="Jackson B."/>
            <person name="Steiling M."/>
            <person name="Sedano C."/>
            <person name="Wolfe A."/>
            <person name="Putonti C."/>
        </authorList>
    </citation>
    <scope>NUCLEOTIDE SEQUENCE</scope>
    <source>
        <strain evidence="7">UMB5661</strain>
    </source>
</reference>
<keyword evidence="3" id="KW-0238">DNA-binding</keyword>
<evidence type="ECO:0000313" key="7">
    <source>
        <dbReference type="EMBL" id="MDT9608559.1"/>
    </source>
</evidence>
<evidence type="ECO:0000256" key="3">
    <source>
        <dbReference type="ARBA" id="ARBA00023125"/>
    </source>
</evidence>